<evidence type="ECO:0000313" key="3">
    <source>
        <dbReference type="Proteomes" id="UP000789901"/>
    </source>
</evidence>
<organism evidence="2 3">
    <name type="scientific">Gigaspora margarita</name>
    <dbReference type="NCBI Taxonomy" id="4874"/>
    <lineage>
        <taxon>Eukaryota</taxon>
        <taxon>Fungi</taxon>
        <taxon>Fungi incertae sedis</taxon>
        <taxon>Mucoromycota</taxon>
        <taxon>Glomeromycotina</taxon>
        <taxon>Glomeromycetes</taxon>
        <taxon>Diversisporales</taxon>
        <taxon>Gigasporaceae</taxon>
        <taxon>Gigaspora</taxon>
    </lineage>
</organism>
<evidence type="ECO:0000313" key="2">
    <source>
        <dbReference type="EMBL" id="CAG8838157.1"/>
    </source>
</evidence>
<reference evidence="2 3" key="1">
    <citation type="submission" date="2021-06" db="EMBL/GenBank/DDBJ databases">
        <authorList>
            <person name="Kallberg Y."/>
            <person name="Tangrot J."/>
            <person name="Rosling A."/>
        </authorList>
    </citation>
    <scope>NUCLEOTIDE SEQUENCE [LARGE SCALE GENOMIC DNA]</scope>
    <source>
        <strain evidence="2 3">120-4 pot B 10/14</strain>
    </source>
</reference>
<gene>
    <name evidence="2" type="ORF">GMARGA_LOCUS33833</name>
</gene>
<feature type="non-terminal residue" evidence="2">
    <location>
        <position position="1"/>
    </location>
</feature>
<name>A0ABN7WQB0_GIGMA</name>
<keyword evidence="1" id="KW-0472">Membrane</keyword>
<dbReference type="Proteomes" id="UP000789901">
    <property type="component" value="Unassembled WGS sequence"/>
</dbReference>
<evidence type="ECO:0000256" key="1">
    <source>
        <dbReference type="SAM" id="Phobius"/>
    </source>
</evidence>
<accession>A0ABN7WQB0</accession>
<keyword evidence="1" id="KW-1133">Transmembrane helix</keyword>
<comment type="caution">
    <text evidence="2">The sequence shown here is derived from an EMBL/GenBank/DDBJ whole genome shotgun (WGS) entry which is preliminary data.</text>
</comment>
<proteinExistence type="predicted"/>
<feature type="transmembrane region" description="Helical" evidence="1">
    <location>
        <begin position="6"/>
        <end position="24"/>
    </location>
</feature>
<keyword evidence="3" id="KW-1185">Reference proteome</keyword>
<dbReference type="EMBL" id="CAJVQB010057460">
    <property type="protein sequence ID" value="CAG8838157.1"/>
    <property type="molecule type" value="Genomic_DNA"/>
</dbReference>
<sequence>AFGYVVEAKWTFGTTLVLAVWLLGKRLTNLRLFNLAVWEQEMLV</sequence>
<keyword evidence="1" id="KW-0812">Transmembrane</keyword>
<protein>
    <submittedName>
        <fullName evidence="2">29020_t:CDS:1</fullName>
    </submittedName>
</protein>